<evidence type="ECO:0000256" key="1">
    <source>
        <dbReference type="ARBA" id="ARBA00006583"/>
    </source>
</evidence>
<dbReference type="SUPFAM" id="SSF52540">
    <property type="entry name" value="P-loop containing nucleoside triphosphate hydrolases"/>
    <property type="match status" value="1"/>
</dbReference>
<dbReference type="InterPro" id="IPR020591">
    <property type="entry name" value="Chromosome_initiator_DnaA-like"/>
</dbReference>
<comment type="caution">
    <text evidence="8">Lacks conserved residue(s) required for the propagation of feature annotation.</text>
</comment>
<feature type="binding site" evidence="8">
    <location>
        <position position="149"/>
    </location>
    <ligand>
        <name>ATP</name>
        <dbReference type="ChEBI" id="CHEBI:30616"/>
    </ligand>
</feature>
<dbReference type="InterPro" id="IPR013317">
    <property type="entry name" value="DnaA_dom"/>
</dbReference>
<feature type="region of interest" description="Domain IV, binds dsDNA" evidence="8">
    <location>
        <begin position="327"/>
        <end position="446"/>
    </location>
</feature>
<evidence type="ECO:0000256" key="7">
    <source>
        <dbReference type="ARBA" id="ARBA00023125"/>
    </source>
</evidence>
<organism evidence="14 15">
    <name type="scientific">Roseinatronobacter alkalisoli</name>
    <dbReference type="NCBI Taxonomy" id="3028235"/>
    <lineage>
        <taxon>Bacteria</taxon>
        <taxon>Pseudomonadati</taxon>
        <taxon>Pseudomonadota</taxon>
        <taxon>Alphaproteobacteria</taxon>
        <taxon>Rhodobacterales</taxon>
        <taxon>Paracoccaceae</taxon>
        <taxon>Roseinatronobacter</taxon>
    </lineage>
</organism>
<dbReference type="InterPro" id="IPR038454">
    <property type="entry name" value="DnaA_N_sf"/>
</dbReference>
<dbReference type="InterPro" id="IPR010921">
    <property type="entry name" value="Trp_repressor/repl_initiator"/>
</dbReference>
<evidence type="ECO:0000313" key="14">
    <source>
        <dbReference type="EMBL" id="MDD7972069.1"/>
    </source>
</evidence>
<evidence type="ECO:0000256" key="10">
    <source>
        <dbReference type="RuleBase" id="RU000577"/>
    </source>
</evidence>
<dbReference type="SUPFAM" id="SSF48295">
    <property type="entry name" value="TrpR-like"/>
    <property type="match status" value="1"/>
</dbReference>
<dbReference type="Gene3D" id="3.30.300.180">
    <property type="match status" value="1"/>
</dbReference>
<keyword evidence="4 8" id="KW-0547">Nucleotide-binding</keyword>
<reference evidence="14" key="1">
    <citation type="submission" date="2023-02" db="EMBL/GenBank/DDBJ databases">
        <title>Description of Roseinatronobacter alkalisoli sp. nov., an alkaliphilic bacerium isolated from soda soil.</title>
        <authorList>
            <person name="Wei W."/>
        </authorList>
    </citation>
    <scope>NUCLEOTIDE SEQUENCE</scope>
    <source>
        <strain evidence="14">HJB301</strain>
    </source>
</reference>
<dbReference type="InterPro" id="IPR013159">
    <property type="entry name" value="DnaA_C"/>
</dbReference>
<dbReference type="CDD" id="cd06571">
    <property type="entry name" value="Bac_DnaA_C"/>
    <property type="match status" value="1"/>
</dbReference>
<dbReference type="InterPro" id="IPR003593">
    <property type="entry name" value="AAA+_ATPase"/>
</dbReference>
<evidence type="ECO:0000256" key="3">
    <source>
        <dbReference type="ARBA" id="ARBA00022705"/>
    </source>
</evidence>
<evidence type="ECO:0000313" key="15">
    <source>
        <dbReference type="Proteomes" id="UP001431784"/>
    </source>
</evidence>
<comment type="similarity">
    <text evidence="1 8 11">Belongs to the DnaA family.</text>
</comment>
<feature type="region of interest" description="Domain I, interacts with DnaA modulators" evidence="8">
    <location>
        <begin position="1"/>
        <end position="86"/>
    </location>
</feature>
<dbReference type="PROSITE" id="PS01008">
    <property type="entry name" value="DNAA"/>
    <property type="match status" value="1"/>
</dbReference>
<dbReference type="InterPro" id="IPR018312">
    <property type="entry name" value="Chromosome_initiator_DnaA_CS"/>
</dbReference>
<protein>
    <recommendedName>
        <fullName evidence="8 9">Chromosomal replication initiator protein DnaA</fullName>
    </recommendedName>
</protein>
<feature type="domain" description="Chromosomal replication initiator DnaA C-terminal" evidence="13">
    <location>
        <begin position="354"/>
        <end position="423"/>
    </location>
</feature>
<dbReference type="PANTHER" id="PTHR30050">
    <property type="entry name" value="CHROMOSOMAL REPLICATION INITIATOR PROTEIN DNAA"/>
    <property type="match status" value="1"/>
</dbReference>
<dbReference type="Pfam" id="PF11638">
    <property type="entry name" value="DnaA_N"/>
    <property type="match status" value="1"/>
</dbReference>
<keyword evidence="3 8" id="KW-0235">DNA replication</keyword>
<dbReference type="InterPro" id="IPR027417">
    <property type="entry name" value="P-loop_NTPase"/>
</dbReference>
<dbReference type="Proteomes" id="UP001431784">
    <property type="component" value="Unassembled WGS sequence"/>
</dbReference>
<dbReference type="RefSeq" id="WP_274352822.1">
    <property type="nucleotide sequence ID" value="NZ_JAQZSM010000012.1"/>
</dbReference>
<sequence length="446" mass="50880">MISEQWARVSEQLRSEIGEHNHKSWIEPLECVSLQAGVVQFRAPSRFVGDWVKRNYQDQIFQRMRSDNPTIARIEFNVGTQPPRKSAARAPEIATPRESNLQGAPLDGKFNFDNFVVGKPNELAHAAARRVADGGDVTFNPLFLYGGVGLGKTHLMHAIAWELQGKRPDLQVLYLSAEQFMYRFVQALRERQIMDFKNLFRSVDVLMVDDVQFIAGKDSTQEEFFHTFNALVDQNKQIVISADRAPGEIKELEDRISSRMQWGLVVDLHPTDYELRLGILQQKAALFTQTYGPVQIGDGVIEFLAHRITTNVRVLEGALQRLFAFSSLIGQEVTMDMVQDCLSDILRTSDRRVTVEEIQRKVAEHFNIRLSDMLGPKRTRTIARPRQIAMYLAKELTSRSLPEIGRRFGGRDHTTILHGVRKVAEMRDTDSQIAEDIDLLHRLLQS</sequence>
<feature type="binding site" evidence="8">
    <location>
        <position position="152"/>
    </location>
    <ligand>
        <name>ATP</name>
        <dbReference type="ChEBI" id="CHEBI:30616"/>
    </ligand>
</feature>
<dbReference type="Gene3D" id="1.10.8.60">
    <property type="match status" value="1"/>
</dbReference>
<dbReference type="Pfam" id="PF00308">
    <property type="entry name" value="Bac_DnaA"/>
    <property type="match status" value="1"/>
</dbReference>
<accession>A0ABT5TAH0</accession>
<dbReference type="InterPro" id="IPR001957">
    <property type="entry name" value="Chromosome_initiator_DnaA"/>
</dbReference>
<evidence type="ECO:0000256" key="11">
    <source>
        <dbReference type="RuleBase" id="RU004227"/>
    </source>
</evidence>
<evidence type="ECO:0000256" key="6">
    <source>
        <dbReference type="ARBA" id="ARBA00023121"/>
    </source>
</evidence>
<name>A0ABT5TAH0_9RHOB</name>
<dbReference type="Gene3D" id="1.10.1750.10">
    <property type="match status" value="1"/>
</dbReference>
<comment type="subcellular location">
    <subcellularLocation>
        <location evidence="8">Cytoplasm</location>
    </subcellularLocation>
</comment>
<dbReference type="InterPro" id="IPR024633">
    <property type="entry name" value="DnaA_N_dom"/>
</dbReference>
<feature type="binding site" evidence="8">
    <location>
        <position position="153"/>
    </location>
    <ligand>
        <name>ATP</name>
        <dbReference type="ChEBI" id="CHEBI:30616"/>
    </ligand>
</feature>
<comment type="subunit">
    <text evidence="8">Oligomerizes as a right-handed, spiral filament on DNA at oriC.</text>
</comment>
<evidence type="ECO:0000256" key="8">
    <source>
        <dbReference type="HAMAP-Rule" id="MF_00377"/>
    </source>
</evidence>
<dbReference type="Pfam" id="PF08299">
    <property type="entry name" value="Bac_DnaA_C"/>
    <property type="match status" value="1"/>
</dbReference>
<gene>
    <name evidence="8 14" type="primary">dnaA</name>
    <name evidence="14" type="ORF">PUT78_13265</name>
</gene>
<keyword evidence="7 8" id="KW-0238">DNA-binding</keyword>
<feature type="domain" description="AAA+ ATPase" evidence="12">
    <location>
        <begin position="138"/>
        <end position="268"/>
    </location>
</feature>
<evidence type="ECO:0000259" key="12">
    <source>
        <dbReference type="SMART" id="SM00382"/>
    </source>
</evidence>
<dbReference type="CDD" id="cd00009">
    <property type="entry name" value="AAA"/>
    <property type="match status" value="1"/>
</dbReference>
<evidence type="ECO:0000256" key="2">
    <source>
        <dbReference type="ARBA" id="ARBA00022490"/>
    </source>
</evidence>
<comment type="domain">
    <text evidence="8">Domain I is involved in oligomerization and binding regulators, domain II is flexibile and of varying length in different bacteria, domain III forms the AAA+ region, while domain IV binds dsDNA.</text>
</comment>
<dbReference type="Gene3D" id="3.40.50.300">
    <property type="entry name" value="P-loop containing nucleotide triphosphate hydrolases"/>
    <property type="match status" value="1"/>
</dbReference>
<evidence type="ECO:0000256" key="9">
    <source>
        <dbReference type="NCBIfam" id="TIGR00362"/>
    </source>
</evidence>
<dbReference type="PANTHER" id="PTHR30050:SF2">
    <property type="entry name" value="CHROMOSOMAL REPLICATION INITIATOR PROTEIN DNAA"/>
    <property type="match status" value="1"/>
</dbReference>
<keyword evidence="15" id="KW-1185">Reference proteome</keyword>
<evidence type="ECO:0000256" key="4">
    <source>
        <dbReference type="ARBA" id="ARBA00022741"/>
    </source>
</evidence>
<dbReference type="PRINTS" id="PR00051">
    <property type="entry name" value="DNAA"/>
</dbReference>
<proteinExistence type="inferred from homology"/>
<feature type="binding site" evidence="8">
    <location>
        <position position="151"/>
    </location>
    <ligand>
        <name>ATP</name>
        <dbReference type="ChEBI" id="CHEBI:30616"/>
    </ligand>
</feature>
<evidence type="ECO:0000259" key="13">
    <source>
        <dbReference type="SMART" id="SM00760"/>
    </source>
</evidence>
<dbReference type="NCBIfam" id="TIGR00362">
    <property type="entry name" value="DnaA"/>
    <property type="match status" value="1"/>
</dbReference>
<comment type="function">
    <text evidence="8 10">Plays an essential role in the initiation and regulation of chromosomal replication. ATP-DnaA binds to the origin of replication (oriC) to initiate formation of the DNA replication initiation complex once per cell cycle. Binds the DnaA box (a 9 base pair repeat at the origin) and separates the double-stranded (ds)DNA. Forms a right-handed helical filament on oriC DNA; dsDNA binds to the exterior of the filament while single-stranded (ss)DNA is stabiized in the filament's interior. The ATP-DnaA-oriC complex binds and stabilizes one strand of the AT-rich DNA unwinding element (DUE), permitting loading of DNA polymerase. After initiation quickly degrades to an ADP-DnaA complex that is not apt for DNA replication. Binds acidic phospholipids.</text>
</comment>
<keyword evidence="5 8" id="KW-0067">ATP-binding</keyword>
<comment type="caution">
    <text evidence="14">The sequence shown here is derived from an EMBL/GenBank/DDBJ whole genome shotgun (WGS) entry which is preliminary data.</text>
</comment>
<keyword evidence="6 8" id="KW-0446">Lipid-binding</keyword>
<dbReference type="SMART" id="SM00382">
    <property type="entry name" value="AAA"/>
    <property type="match status" value="1"/>
</dbReference>
<dbReference type="SMART" id="SM00760">
    <property type="entry name" value="Bac_DnaA_C"/>
    <property type="match status" value="1"/>
</dbReference>
<dbReference type="EMBL" id="JAQZSM010000012">
    <property type="protein sequence ID" value="MDD7972069.1"/>
    <property type="molecule type" value="Genomic_DNA"/>
</dbReference>
<evidence type="ECO:0000256" key="5">
    <source>
        <dbReference type="ARBA" id="ARBA00022840"/>
    </source>
</evidence>
<keyword evidence="2 8" id="KW-0963">Cytoplasm</keyword>
<dbReference type="HAMAP" id="MF_00377">
    <property type="entry name" value="DnaA_bact"/>
    <property type="match status" value="1"/>
</dbReference>